<dbReference type="EMBL" id="WJQU01000003">
    <property type="protein sequence ID" value="KAJ6636948.1"/>
    <property type="molecule type" value="Genomic_DNA"/>
</dbReference>
<dbReference type="OrthoDB" id="6363808at2759"/>
<dbReference type="AlphaFoldDB" id="A0A9Q0RYI1"/>
<comment type="caution">
    <text evidence="1">The sequence shown here is derived from an EMBL/GenBank/DDBJ whole genome shotgun (WGS) entry which is preliminary data.</text>
</comment>
<evidence type="ECO:0000313" key="2">
    <source>
        <dbReference type="Proteomes" id="UP001151699"/>
    </source>
</evidence>
<protein>
    <submittedName>
        <fullName evidence="1">Protein stoned-A</fullName>
    </submittedName>
</protein>
<dbReference type="Proteomes" id="UP001151699">
    <property type="component" value="Chromosome X"/>
</dbReference>
<proteinExistence type="predicted"/>
<reference evidence="1" key="1">
    <citation type="submission" date="2022-07" db="EMBL/GenBank/DDBJ databases">
        <authorList>
            <person name="Trinca V."/>
            <person name="Uliana J.V.C."/>
            <person name="Torres T.T."/>
            <person name="Ward R.J."/>
            <person name="Monesi N."/>
        </authorList>
    </citation>
    <scope>NUCLEOTIDE SEQUENCE</scope>
    <source>
        <strain evidence="1">HSMRA1968</strain>
        <tissue evidence="1">Whole embryos</tissue>
    </source>
</reference>
<sequence>TAYADKLIKGPEVSKRGKKIVNIGAAVDVLTGRVEKVYTVTSRRPRRGPQNLLLESFDEGTQITSESEPIAEPIKTLLDDPADDIPDIPIDLSISLHIALQKEQQVQQEQEVVDPNKEILSDFDTLEDENDEFAELAAESLTKKDEVQHITNVDPVDSIEVSTDWAAFEEQKSEKAKPQRPPPPRPEAISQIVTAQLYLEDDDAFDNIGDDPFDTTFVEKVITEEDDDFDFDPRKDEIEKPEAIVLAPEELIKKPIDLLAGSSSDLTQLSIDVPIVPVIEQEREIDPFDTSAVIDIVQPKEIEIKFLEQELLSDTKLRQSLSDPDFDPRADEAAVEIRLKEEYENTARRKSSLSLNISGGGAQKSVVFALGADLLGSTNLGNGKIQKPLTPYYPGEIAEEIVNEDPFDTSFVPASNPTQVELNLIEKDLLTSLKPSLSDPDFDPRAFTPIEPTAKSDLLAVSEEHNFKVLTPATELPKQEEETSFIDPFDTSAVDHTILPGKAELKLIETELLPTINTEPRTTVLDSYSDSQELGLGGKVLTPQVPSAFDFEEERDPFDTSIANNLGPGKTEIKLLESELIHQ</sequence>
<name>A0A9Q0RYI1_9DIPT</name>
<keyword evidence="2" id="KW-1185">Reference proteome</keyword>
<accession>A0A9Q0RYI1</accession>
<gene>
    <name evidence="1" type="primary">stnA</name>
    <name evidence="1" type="ORF">Bhyg_09674</name>
</gene>
<feature type="non-terminal residue" evidence="1">
    <location>
        <position position="583"/>
    </location>
</feature>
<organism evidence="1 2">
    <name type="scientific">Pseudolycoriella hygida</name>
    <dbReference type="NCBI Taxonomy" id="35572"/>
    <lineage>
        <taxon>Eukaryota</taxon>
        <taxon>Metazoa</taxon>
        <taxon>Ecdysozoa</taxon>
        <taxon>Arthropoda</taxon>
        <taxon>Hexapoda</taxon>
        <taxon>Insecta</taxon>
        <taxon>Pterygota</taxon>
        <taxon>Neoptera</taxon>
        <taxon>Endopterygota</taxon>
        <taxon>Diptera</taxon>
        <taxon>Nematocera</taxon>
        <taxon>Sciaroidea</taxon>
        <taxon>Sciaridae</taxon>
        <taxon>Pseudolycoriella</taxon>
    </lineage>
</organism>
<evidence type="ECO:0000313" key="1">
    <source>
        <dbReference type="EMBL" id="KAJ6636948.1"/>
    </source>
</evidence>